<organism evidence="1 2">
    <name type="scientific">Lactobacillus crispatus</name>
    <dbReference type="NCBI Taxonomy" id="47770"/>
    <lineage>
        <taxon>Bacteria</taxon>
        <taxon>Bacillati</taxon>
        <taxon>Bacillota</taxon>
        <taxon>Bacilli</taxon>
        <taxon>Lactobacillales</taxon>
        <taxon>Lactobacillaceae</taxon>
        <taxon>Lactobacillus</taxon>
    </lineage>
</organism>
<sequence>MNKLHCPECQSVNVKPIAIGKGPTTFALVVMRKDNLIGGSLYVNLIRCTDCGFTWLKLTDKSTEFINNHQD</sequence>
<evidence type="ECO:0000313" key="1">
    <source>
        <dbReference type="EMBL" id="MES5148904.1"/>
    </source>
</evidence>
<gene>
    <name evidence="1" type="ORF">ABVC42_03020</name>
</gene>
<reference evidence="1" key="1">
    <citation type="submission" date="2024-06" db="EMBL/GenBank/DDBJ databases">
        <title>Vaginal Lactobacillus fatty acid response mechanisms reveal a metabolite-targeted strategy for bacterial vaginosis treatment.</title>
        <authorList>
            <person name="Zhu M."/>
            <person name="Blainey P.C."/>
            <person name="Bloom S.M."/>
            <person name="Kwon D.S."/>
        </authorList>
    </citation>
    <scope>NUCLEOTIDE SEQUENCE</scope>
    <source>
        <strain evidence="1">194_F1_1</strain>
    </source>
</reference>
<evidence type="ECO:0000313" key="2">
    <source>
        <dbReference type="Proteomes" id="UP001434419"/>
    </source>
</evidence>
<comment type="caution">
    <text evidence="1">The sequence shown here is derived from an EMBL/GenBank/DDBJ whole genome shotgun (WGS) entry which is preliminary data.</text>
</comment>
<name>A0ABV2B6M2_9LACO</name>
<accession>A0ABV2B6M2</accession>
<dbReference type="EMBL" id="JBETVU010000012">
    <property type="protein sequence ID" value="MES5148904.1"/>
    <property type="molecule type" value="Genomic_DNA"/>
</dbReference>
<protein>
    <submittedName>
        <fullName evidence="1">Uncharacterized protein</fullName>
    </submittedName>
</protein>
<proteinExistence type="predicted"/>
<dbReference type="Proteomes" id="UP001434419">
    <property type="component" value="Unassembled WGS sequence"/>
</dbReference>
<dbReference type="RefSeq" id="WP_005722048.1">
    <property type="nucleotide sequence ID" value="NZ_CP118069.1"/>
</dbReference>
<keyword evidence="2" id="KW-1185">Reference proteome</keyword>